<dbReference type="Gene3D" id="1.10.10.10">
    <property type="entry name" value="Winged helix-like DNA-binding domain superfamily/Winged helix DNA-binding domain"/>
    <property type="match status" value="1"/>
</dbReference>
<evidence type="ECO:0000313" key="5">
    <source>
        <dbReference type="EMBL" id="SJZ52966.1"/>
    </source>
</evidence>
<keyword evidence="2 5" id="KW-0238">DNA-binding</keyword>
<dbReference type="PRINTS" id="PR00598">
    <property type="entry name" value="HTHMARR"/>
</dbReference>
<dbReference type="GO" id="GO:0003677">
    <property type="term" value="F:DNA binding"/>
    <property type="evidence" value="ECO:0007669"/>
    <property type="project" value="UniProtKB-KW"/>
</dbReference>
<keyword evidence="1" id="KW-0805">Transcription regulation</keyword>
<organism evidence="5 6">
    <name type="scientific">Selenihalanaerobacter shriftii</name>
    <dbReference type="NCBI Taxonomy" id="142842"/>
    <lineage>
        <taxon>Bacteria</taxon>
        <taxon>Bacillati</taxon>
        <taxon>Bacillota</taxon>
        <taxon>Clostridia</taxon>
        <taxon>Halanaerobiales</taxon>
        <taxon>Halobacteroidaceae</taxon>
        <taxon>Selenihalanaerobacter</taxon>
    </lineage>
</organism>
<evidence type="ECO:0000313" key="6">
    <source>
        <dbReference type="Proteomes" id="UP000190625"/>
    </source>
</evidence>
<proteinExistence type="predicted"/>
<dbReference type="InterPro" id="IPR023187">
    <property type="entry name" value="Tscrpt_reg_MarR-type_CS"/>
</dbReference>
<evidence type="ECO:0000256" key="2">
    <source>
        <dbReference type="ARBA" id="ARBA00023125"/>
    </source>
</evidence>
<dbReference type="Pfam" id="PF01047">
    <property type="entry name" value="MarR"/>
    <property type="match status" value="1"/>
</dbReference>
<evidence type="ECO:0000259" key="4">
    <source>
        <dbReference type="PROSITE" id="PS50995"/>
    </source>
</evidence>
<gene>
    <name evidence="5" type="ORF">SAMN02745118_01099</name>
</gene>
<dbReference type="OrthoDB" id="6462103at2"/>
<dbReference type="InterPro" id="IPR036388">
    <property type="entry name" value="WH-like_DNA-bd_sf"/>
</dbReference>
<accession>A0A1T4LEB9</accession>
<dbReference type="InterPro" id="IPR000835">
    <property type="entry name" value="HTH_MarR-typ"/>
</dbReference>
<sequence length="148" mass="17359">MKKLDSIAKYISIAYRAQASLLNDKLADYDIGRGQYPFLIALYHQDEICQQDLCKIYDIDKAAAGRAVKKLEDKGFIKRKRDSEDKRCYLLYLTEKSKKFKPVFMDILYSIEEEIKKGLSQDEVEIFMKLIKKICYNLGFEDEFIEGE</sequence>
<dbReference type="PANTHER" id="PTHR42756:SF1">
    <property type="entry name" value="TRANSCRIPTIONAL REPRESSOR OF EMRAB OPERON"/>
    <property type="match status" value="1"/>
</dbReference>
<protein>
    <submittedName>
        <fullName evidence="5">DNA-binding transcriptional regulator, MarR family</fullName>
    </submittedName>
</protein>
<dbReference type="AlphaFoldDB" id="A0A1T4LEB9"/>
<feature type="domain" description="HTH marR-type" evidence="4">
    <location>
        <begin position="1"/>
        <end position="136"/>
    </location>
</feature>
<dbReference type="Proteomes" id="UP000190625">
    <property type="component" value="Unassembled WGS sequence"/>
</dbReference>
<dbReference type="EMBL" id="FUWM01000008">
    <property type="protein sequence ID" value="SJZ52966.1"/>
    <property type="molecule type" value="Genomic_DNA"/>
</dbReference>
<evidence type="ECO:0000256" key="1">
    <source>
        <dbReference type="ARBA" id="ARBA00023015"/>
    </source>
</evidence>
<evidence type="ECO:0000256" key="3">
    <source>
        <dbReference type="ARBA" id="ARBA00023163"/>
    </source>
</evidence>
<name>A0A1T4LEB9_9FIRM</name>
<reference evidence="6" key="1">
    <citation type="submission" date="2017-02" db="EMBL/GenBank/DDBJ databases">
        <authorList>
            <person name="Varghese N."/>
            <person name="Submissions S."/>
        </authorList>
    </citation>
    <scope>NUCLEOTIDE SEQUENCE [LARGE SCALE GENOMIC DNA]</scope>
    <source>
        <strain evidence="6">ATCC BAA-73</strain>
    </source>
</reference>
<dbReference type="GO" id="GO:0003700">
    <property type="term" value="F:DNA-binding transcription factor activity"/>
    <property type="evidence" value="ECO:0007669"/>
    <property type="project" value="InterPro"/>
</dbReference>
<dbReference type="PROSITE" id="PS01117">
    <property type="entry name" value="HTH_MARR_1"/>
    <property type="match status" value="1"/>
</dbReference>
<dbReference type="PROSITE" id="PS50995">
    <property type="entry name" value="HTH_MARR_2"/>
    <property type="match status" value="1"/>
</dbReference>
<keyword evidence="3" id="KW-0804">Transcription</keyword>
<dbReference type="InterPro" id="IPR036390">
    <property type="entry name" value="WH_DNA-bd_sf"/>
</dbReference>
<dbReference type="RefSeq" id="WP_078809592.1">
    <property type="nucleotide sequence ID" value="NZ_FUWM01000008.1"/>
</dbReference>
<keyword evidence="6" id="KW-1185">Reference proteome</keyword>
<dbReference type="STRING" id="142842.SAMN02745118_01099"/>
<dbReference type="PANTHER" id="PTHR42756">
    <property type="entry name" value="TRANSCRIPTIONAL REGULATOR, MARR"/>
    <property type="match status" value="1"/>
</dbReference>
<dbReference type="SMART" id="SM00347">
    <property type="entry name" value="HTH_MARR"/>
    <property type="match status" value="1"/>
</dbReference>
<dbReference type="SUPFAM" id="SSF46785">
    <property type="entry name" value="Winged helix' DNA-binding domain"/>
    <property type="match status" value="1"/>
</dbReference>